<protein>
    <recommendedName>
        <fullName evidence="8 9">Homoserine kinase</fullName>
        <shortName evidence="8">HK</shortName>
        <shortName evidence="8">HSK</shortName>
        <ecNumber evidence="8 9">2.7.1.39</ecNumber>
    </recommendedName>
</protein>
<gene>
    <name evidence="8 11" type="primary">thrB</name>
    <name evidence="11" type="ORF">KUI_0885</name>
</gene>
<keyword evidence="6 8" id="KW-0067">ATP-binding</keyword>
<accession>A0ABM5NAM1</accession>
<comment type="similarity">
    <text evidence="7 8">Belongs to the pseudomonas-type ThrB family.</text>
</comment>
<evidence type="ECO:0000259" key="10">
    <source>
        <dbReference type="Pfam" id="PF01636"/>
    </source>
</evidence>
<evidence type="ECO:0000313" key="11">
    <source>
        <dbReference type="EMBL" id="AFN35958.1"/>
    </source>
</evidence>
<evidence type="ECO:0000256" key="1">
    <source>
        <dbReference type="ARBA" id="ARBA00022605"/>
    </source>
</evidence>
<dbReference type="Proteomes" id="UP000003121">
    <property type="component" value="Chromosome"/>
</dbReference>
<evidence type="ECO:0000313" key="12">
    <source>
        <dbReference type="Proteomes" id="UP000003121"/>
    </source>
</evidence>
<dbReference type="NCBIfam" id="NF003558">
    <property type="entry name" value="PRK05231.1"/>
    <property type="match status" value="1"/>
</dbReference>
<dbReference type="GO" id="GO:0004413">
    <property type="term" value="F:homoserine kinase activity"/>
    <property type="evidence" value="ECO:0007669"/>
    <property type="project" value="UniProtKB-EC"/>
</dbReference>
<dbReference type="EC" id="2.7.1.39" evidence="8 9"/>
<dbReference type="InterPro" id="IPR002575">
    <property type="entry name" value="Aminoglycoside_PTrfase"/>
</dbReference>
<organism evidence="11 12">
    <name type="scientific">Taylorella equigenitalis ATCC 35865</name>
    <dbReference type="NCBI Taxonomy" id="743973"/>
    <lineage>
        <taxon>Bacteria</taxon>
        <taxon>Pseudomonadati</taxon>
        <taxon>Pseudomonadota</taxon>
        <taxon>Betaproteobacteria</taxon>
        <taxon>Burkholderiales</taxon>
        <taxon>Alcaligenaceae</taxon>
        <taxon>Taylorella</taxon>
    </lineage>
</organism>
<dbReference type="CDD" id="cd05153">
    <property type="entry name" value="HomoserineK_II"/>
    <property type="match status" value="1"/>
</dbReference>
<evidence type="ECO:0000256" key="2">
    <source>
        <dbReference type="ARBA" id="ARBA00022679"/>
    </source>
</evidence>
<dbReference type="Gene3D" id="3.90.1200.10">
    <property type="match status" value="1"/>
</dbReference>
<sequence length="325" mass="37291">MAVFTSITEEELKKFLSEFNIGDLISFEGITAGIENSNFFVYTTKGEFVLTIFEILKVEQLPYYIEFMLHLAIKGLPVPKPQRNKSQELICILKGKPAIIATKQKGKHVIHPNALHCSIVANVQAQMHIASRDFTIYQENFRGLSWWTDVYPKLKPFLNADQNSLYESTLKKQIEIQNSEQWSSGIPKGACHCDLFRDNVLIINSESDSPSVGGVIDFYFSGVDNFIFDIAVALNDWCIDRSTGELDFELAQVWLDSYSKVRPFEPLEAQLWPYALQAAALRFWSSRLYDFYLPRDAQNLKPHDPTHFERILIKRLTENIISLPL</sequence>
<dbReference type="PANTHER" id="PTHR21064">
    <property type="entry name" value="AMINOGLYCOSIDE PHOSPHOTRANSFERASE DOMAIN-CONTAINING PROTEIN-RELATED"/>
    <property type="match status" value="1"/>
</dbReference>
<evidence type="ECO:0000256" key="4">
    <source>
        <dbReference type="ARBA" id="ARBA00022741"/>
    </source>
</evidence>
<evidence type="ECO:0000256" key="8">
    <source>
        <dbReference type="HAMAP-Rule" id="MF_00301"/>
    </source>
</evidence>
<evidence type="ECO:0000256" key="5">
    <source>
        <dbReference type="ARBA" id="ARBA00022777"/>
    </source>
</evidence>
<proteinExistence type="inferred from homology"/>
<keyword evidence="12" id="KW-1185">Reference proteome</keyword>
<reference evidence="11 12" key="1">
    <citation type="journal article" date="2012" name="Vet. Microbiol.">
        <title>Comparative genomic analyses of the Taylorellae.</title>
        <authorList>
            <person name="Hauser H."/>
            <person name="Richter D.C."/>
            <person name="van Tonder A."/>
            <person name="Clark L."/>
            <person name="Preston A."/>
        </authorList>
    </citation>
    <scope>NUCLEOTIDE SEQUENCE [LARGE SCALE GENOMIC DNA]</scope>
    <source>
        <strain evidence="11 12">ATCC 35865</strain>
    </source>
</reference>
<dbReference type="SUPFAM" id="SSF56112">
    <property type="entry name" value="Protein kinase-like (PK-like)"/>
    <property type="match status" value="1"/>
</dbReference>
<keyword evidence="5 8" id="KW-0418">Kinase</keyword>
<name>A0ABM5NAM1_9BURK</name>
<keyword evidence="3 8" id="KW-0791">Threonine biosynthesis</keyword>
<feature type="domain" description="Aminoglycoside phosphotransferase" evidence="10">
    <location>
        <begin position="27"/>
        <end position="263"/>
    </location>
</feature>
<evidence type="ECO:0000256" key="6">
    <source>
        <dbReference type="ARBA" id="ARBA00022840"/>
    </source>
</evidence>
<evidence type="ECO:0000256" key="9">
    <source>
        <dbReference type="NCBIfam" id="TIGR00938"/>
    </source>
</evidence>
<dbReference type="InterPro" id="IPR011009">
    <property type="entry name" value="Kinase-like_dom_sf"/>
</dbReference>
<dbReference type="EMBL" id="CP003264">
    <property type="protein sequence ID" value="AFN35958.1"/>
    <property type="molecule type" value="Genomic_DNA"/>
</dbReference>
<keyword evidence="1 8" id="KW-0028">Amino-acid biosynthesis</keyword>
<comment type="pathway">
    <text evidence="8">Amino-acid biosynthesis; L-threonine biosynthesis; L-threonine from L-aspartate: step 4/5.</text>
</comment>
<dbReference type="RefSeq" id="WP_014840393.1">
    <property type="nucleotide sequence ID" value="NC_018108.1"/>
</dbReference>
<comment type="catalytic activity">
    <reaction evidence="8">
        <text>L-homoserine + ATP = O-phospho-L-homoserine + ADP + H(+)</text>
        <dbReference type="Rhea" id="RHEA:13985"/>
        <dbReference type="ChEBI" id="CHEBI:15378"/>
        <dbReference type="ChEBI" id="CHEBI:30616"/>
        <dbReference type="ChEBI" id="CHEBI:57476"/>
        <dbReference type="ChEBI" id="CHEBI:57590"/>
        <dbReference type="ChEBI" id="CHEBI:456216"/>
        <dbReference type="EC" id="2.7.1.39"/>
    </reaction>
</comment>
<dbReference type="PANTHER" id="PTHR21064:SF6">
    <property type="entry name" value="AMINOGLYCOSIDE PHOSPHOTRANSFERASE DOMAIN-CONTAINING PROTEIN"/>
    <property type="match status" value="1"/>
</dbReference>
<keyword evidence="2 8" id="KW-0808">Transferase</keyword>
<dbReference type="InterPro" id="IPR005280">
    <property type="entry name" value="Homoserine_kinase_II"/>
</dbReference>
<dbReference type="Pfam" id="PF01636">
    <property type="entry name" value="APH"/>
    <property type="match status" value="1"/>
</dbReference>
<dbReference type="HAMAP" id="MF_00301">
    <property type="entry name" value="Homoser_kinase_2"/>
    <property type="match status" value="1"/>
</dbReference>
<evidence type="ECO:0000256" key="7">
    <source>
        <dbReference type="ARBA" id="ARBA00038240"/>
    </source>
</evidence>
<keyword evidence="4 8" id="KW-0547">Nucleotide-binding</keyword>
<dbReference type="InterPro" id="IPR050249">
    <property type="entry name" value="Pseudomonas-type_ThrB"/>
</dbReference>
<dbReference type="Gene3D" id="3.30.200.20">
    <property type="entry name" value="Phosphorylase Kinase, domain 1"/>
    <property type="match status" value="1"/>
</dbReference>
<dbReference type="NCBIfam" id="TIGR00938">
    <property type="entry name" value="thrB_alt"/>
    <property type="match status" value="1"/>
</dbReference>
<evidence type="ECO:0000256" key="3">
    <source>
        <dbReference type="ARBA" id="ARBA00022697"/>
    </source>
</evidence>